<dbReference type="InterPro" id="IPR009057">
    <property type="entry name" value="Homeodomain-like_sf"/>
</dbReference>
<dbReference type="InterPro" id="IPR018060">
    <property type="entry name" value="HTH_AraC"/>
</dbReference>
<dbReference type="SMART" id="SM00342">
    <property type="entry name" value="HTH_ARAC"/>
    <property type="match status" value="1"/>
</dbReference>
<proteinExistence type="predicted"/>
<name>A0A850Q8H4_9RHOB</name>
<keyword evidence="2" id="KW-0238">DNA-binding</keyword>
<comment type="caution">
    <text evidence="5">The sequence shown here is derived from an EMBL/GenBank/DDBJ whole genome shotgun (WGS) entry which is preliminary data.</text>
</comment>
<dbReference type="RefSeq" id="WP_177156964.1">
    <property type="nucleotide sequence ID" value="NZ_JABCJE010000002.1"/>
</dbReference>
<dbReference type="EMBL" id="JABCJE010000002">
    <property type="protein sequence ID" value="NVO22815.1"/>
    <property type="molecule type" value="Genomic_DNA"/>
</dbReference>
<dbReference type="Pfam" id="PF12833">
    <property type="entry name" value="HTH_18"/>
    <property type="match status" value="1"/>
</dbReference>
<evidence type="ECO:0000256" key="2">
    <source>
        <dbReference type="ARBA" id="ARBA00023125"/>
    </source>
</evidence>
<dbReference type="PANTHER" id="PTHR46796">
    <property type="entry name" value="HTH-TYPE TRANSCRIPTIONAL ACTIVATOR RHAS-RELATED"/>
    <property type="match status" value="1"/>
</dbReference>
<evidence type="ECO:0000256" key="3">
    <source>
        <dbReference type="ARBA" id="ARBA00023163"/>
    </source>
</evidence>
<accession>A0A850Q8H4</accession>
<feature type="domain" description="HTH araC/xylS-type" evidence="4">
    <location>
        <begin position="185"/>
        <end position="278"/>
    </location>
</feature>
<evidence type="ECO:0000256" key="1">
    <source>
        <dbReference type="ARBA" id="ARBA00023015"/>
    </source>
</evidence>
<dbReference type="SUPFAM" id="SSF46689">
    <property type="entry name" value="Homeodomain-like"/>
    <property type="match status" value="1"/>
</dbReference>
<gene>
    <name evidence="5" type="ORF">HJ536_05535</name>
</gene>
<dbReference type="AlphaFoldDB" id="A0A850Q8H4"/>
<sequence>MRDFYGDPLRLELLSQLSGFRQAGGQAVSPHGAGLFTYCTVNRERFRQLRLDHPVLAVVLSGSKEIWQGDRQERLTTGAVFVLPAGVDLDIVNDPDSRSGVYEAMILEITPDRLPDDLPAVGRRQGAGHTVPLSAALIEAFRHAATEVACGAGSGHVRQARMTELLALLAEEPAAAPLFALPLEERLRRMFRARPDRDWRCAEVARSLGLSDATLRRKLRGQGAGFSDLLRTERMGVARDLLAGGMSSGAVALSVGYASRAHFARSYRAVHGCNPSGS</sequence>
<evidence type="ECO:0000259" key="4">
    <source>
        <dbReference type="PROSITE" id="PS01124"/>
    </source>
</evidence>
<protein>
    <submittedName>
        <fullName evidence="5">Helix-turn-helix transcriptional regulator</fullName>
    </submittedName>
</protein>
<evidence type="ECO:0000313" key="5">
    <source>
        <dbReference type="EMBL" id="NVO22815.1"/>
    </source>
</evidence>
<reference evidence="5 6" key="1">
    <citation type="submission" date="2020-04" db="EMBL/GenBank/DDBJ databases">
        <title>Donghicola sp., a member of the Rhodobacteraceae family isolated from mangrove forest in Thailand.</title>
        <authorList>
            <person name="Charoenyingcharoen P."/>
            <person name="Yukphan P."/>
        </authorList>
    </citation>
    <scope>NUCLEOTIDE SEQUENCE [LARGE SCALE GENOMIC DNA]</scope>
    <source>
        <strain evidence="5 6">B5-SW-15</strain>
    </source>
</reference>
<evidence type="ECO:0000313" key="6">
    <source>
        <dbReference type="Proteomes" id="UP000592216"/>
    </source>
</evidence>
<keyword evidence="1" id="KW-0805">Transcription regulation</keyword>
<dbReference type="GO" id="GO:0043565">
    <property type="term" value="F:sequence-specific DNA binding"/>
    <property type="evidence" value="ECO:0007669"/>
    <property type="project" value="InterPro"/>
</dbReference>
<dbReference type="InterPro" id="IPR037923">
    <property type="entry name" value="HTH-like"/>
</dbReference>
<organism evidence="5 6">
    <name type="scientific">Donghicola mangrovi</name>
    <dbReference type="NCBI Taxonomy" id="2729614"/>
    <lineage>
        <taxon>Bacteria</taxon>
        <taxon>Pseudomonadati</taxon>
        <taxon>Pseudomonadota</taxon>
        <taxon>Alphaproteobacteria</taxon>
        <taxon>Rhodobacterales</taxon>
        <taxon>Roseobacteraceae</taxon>
        <taxon>Donghicola</taxon>
    </lineage>
</organism>
<dbReference type="InterPro" id="IPR050204">
    <property type="entry name" value="AraC_XylS_family_regulators"/>
</dbReference>
<dbReference type="SUPFAM" id="SSF51215">
    <property type="entry name" value="Regulatory protein AraC"/>
    <property type="match status" value="1"/>
</dbReference>
<dbReference type="GO" id="GO:0003700">
    <property type="term" value="F:DNA-binding transcription factor activity"/>
    <property type="evidence" value="ECO:0007669"/>
    <property type="project" value="InterPro"/>
</dbReference>
<keyword evidence="3" id="KW-0804">Transcription</keyword>
<dbReference type="PROSITE" id="PS01124">
    <property type="entry name" value="HTH_ARAC_FAMILY_2"/>
    <property type="match status" value="1"/>
</dbReference>
<dbReference type="Proteomes" id="UP000592216">
    <property type="component" value="Unassembled WGS sequence"/>
</dbReference>
<dbReference type="Gene3D" id="1.10.10.60">
    <property type="entry name" value="Homeodomain-like"/>
    <property type="match status" value="1"/>
</dbReference>